<organism evidence="2 3">
    <name type="scientific">Apodospora peruviana</name>
    <dbReference type="NCBI Taxonomy" id="516989"/>
    <lineage>
        <taxon>Eukaryota</taxon>
        <taxon>Fungi</taxon>
        <taxon>Dikarya</taxon>
        <taxon>Ascomycota</taxon>
        <taxon>Pezizomycotina</taxon>
        <taxon>Sordariomycetes</taxon>
        <taxon>Sordariomycetidae</taxon>
        <taxon>Sordariales</taxon>
        <taxon>Lasiosphaeriaceae</taxon>
        <taxon>Apodospora</taxon>
    </lineage>
</organism>
<dbReference type="Pfam" id="PF14273">
    <property type="entry name" value="DUF4360"/>
    <property type="match status" value="1"/>
</dbReference>
<gene>
    <name evidence="2" type="ORF">B0H66DRAFT_644554</name>
</gene>
<protein>
    <submittedName>
        <fullName evidence="2">Uncharacterized protein</fullName>
    </submittedName>
</protein>
<comment type="caution">
    <text evidence="2">The sequence shown here is derived from an EMBL/GenBank/DDBJ whole genome shotgun (WGS) entry which is preliminary data.</text>
</comment>
<evidence type="ECO:0000313" key="2">
    <source>
        <dbReference type="EMBL" id="KAK3312313.1"/>
    </source>
</evidence>
<reference evidence="2" key="1">
    <citation type="journal article" date="2023" name="Mol. Phylogenet. Evol.">
        <title>Genome-scale phylogeny and comparative genomics of the fungal order Sordariales.</title>
        <authorList>
            <person name="Hensen N."/>
            <person name="Bonometti L."/>
            <person name="Westerberg I."/>
            <person name="Brannstrom I.O."/>
            <person name="Guillou S."/>
            <person name="Cros-Aarteil S."/>
            <person name="Calhoun S."/>
            <person name="Haridas S."/>
            <person name="Kuo A."/>
            <person name="Mondo S."/>
            <person name="Pangilinan J."/>
            <person name="Riley R."/>
            <person name="LaButti K."/>
            <person name="Andreopoulos B."/>
            <person name="Lipzen A."/>
            <person name="Chen C."/>
            <person name="Yan M."/>
            <person name="Daum C."/>
            <person name="Ng V."/>
            <person name="Clum A."/>
            <person name="Steindorff A."/>
            <person name="Ohm R.A."/>
            <person name="Martin F."/>
            <person name="Silar P."/>
            <person name="Natvig D.O."/>
            <person name="Lalanne C."/>
            <person name="Gautier V."/>
            <person name="Ament-Velasquez S.L."/>
            <person name="Kruys A."/>
            <person name="Hutchinson M.I."/>
            <person name="Powell A.J."/>
            <person name="Barry K."/>
            <person name="Miller A.N."/>
            <person name="Grigoriev I.V."/>
            <person name="Debuchy R."/>
            <person name="Gladieux P."/>
            <person name="Hiltunen Thoren M."/>
            <person name="Johannesson H."/>
        </authorList>
    </citation>
    <scope>NUCLEOTIDE SEQUENCE</scope>
    <source>
        <strain evidence="2">CBS 118394</strain>
    </source>
</reference>
<evidence type="ECO:0000256" key="1">
    <source>
        <dbReference type="SAM" id="MobiDB-lite"/>
    </source>
</evidence>
<reference evidence="2" key="2">
    <citation type="submission" date="2023-06" db="EMBL/GenBank/DDBJ databases">
        <authorList>
            <consortium name="Lawrence Berkeley National Laboratory"/>
            <person name="Haridas S."/>
            <person name="Hensen N."/>
            <person name="Bonometti L."/>
            <person name="Westerberg I."/>
            <person name="Brannstrom I.O."/>
            <person name="Guillou S."/>
            <person name="Cros-Aarteil S."/>
            <person name="Calhoun S."/>
            <person name="Kuo A."/>
            <person name="Mondo S."/>
            <person name="Pangilinan J."/>
            <person name="Riley R."/>
            <person name="Labutti K."/>
            <person name="Andreopoulos B."/>
            <person name="Lipzen A."/>
            <person name="Chen C."/>
            <person name="Yanf M."/>
            <person name="Daum C."/>
            <person name="Ng V."/>
            <person name="Clum A."/>
            <person name="Steindorff A."/>
            <person name="Ohm R."/>
            <person name="Martin F."/>
            <person name="Silar P."/>
            <person name="Natvig D."/>
            <person name="Lalanne C."/>
            <person name="Gautier V."/>
            <person name="Ament-Velasquez S.L."/>
            <person name="Kruys A."/>
            <person name="Hutchinson M.I."/>
            <person name="Powell A.J."/>
            <person name="Barry K."/>
            <person name="Miller A.N."/>
            <person name="Grigoriev I.V."/>
            <person name="Debuchy R."/>
            <person name="Gladieux P."/>
            <person name="Thoren M.H."/>
            <person name="Johannesson H."/>
        </authorList>
    </citation>
    <scope>NUCLEOTIDE SEQUENCE</scope>
    <source>
        <strain evidence="2">CBS 118394</strain>
    </source>
</reference>
<keyword evidence="3" id="KW-1185">Reference proteome</keyword>
<dbReference type="EMBL" id="JAUEDM010000009">
    <property type="protein sequence ID" value="KAK3312313.1"/>
    <property type="molecule type" value="Genomic_DNA"/>
</dbReference>
<evidence type="ECO:0000313" key="3">
    <source>
        <dbReference type="Proteomes" id="UP001283341"/>
    </source>
</evidence>
<name>A0AAE0HSY5_9PEZI</name>
<dbReference type="AlphaFoldDB" id="A0AAE0HSY5"/>
<proteinExistence type="predicted"/>
<feature type="region of interest" description="Disordered" evidence="1">
    <location>
        <begin position="1"/>
        <end position="25"/>
    </location>
</feature>
<sequence>MLVPLSSALPQSQAGGTPPTVSPTVQSLTMSGPGCPIGAGGLVQQMRNNTPVFLFTEWGLALPNTADDGQDAKWCTEQIQLANGPARMQLRIATVSVGGWADLEPETKLQFEVSTMLGDIVAGSKTAVISHADLKDHEFDIDLDTAPADIWSECVDEKGIVPALTIQTKLTLVAAKRADGTFSSGVVGGEKTDLKKALSVHFDPVWRPCAASGS</sequence>
<dbReference type="InterPro" id="IPR025649">
    <property type="entry name" value="DUF4360"/>
</dbReference>
<dbReference type="Proteomes" id="UP001283341">
    <property type="component" value="Unassembled WGS sequence"/>
</dbReference>
<accession>A0AAE0HSY5</accession>